<dbReference type="SMART" id="SM00866">
    <property type="entry name" value="UTRA"/>
    <property type="match status" value="1"/>
</dbReference>
<dbReference type="InterPro" id="IPR036388">
    <property type="entry name" value="WH-like_DNA-bd_sf"/>
</dbReference>
<evidence type="ECO:0000256" key="2">
    <source>
        <dbReference type="ARBA" id="ARBA00023125"/>
    </source>
</evidence>
<evidence type="ECO:0000256" key="3">
    <source>
        <dbReference type="ARBA" id="ARBA00023163"/>
    </source>
</evidence>
<feature type="domain" description="HTH gntR-type" evidence="4">
    <location>
        <begin position="2"/>
        <end position="68"/>
    </location>
</feature>
<gene>
    <name evidence="5" type="ORF">SAMN05216431_10413</name>
</gene>
<sequence length="238" mass="27461">MALKYLEVAQDIAKKINTGAYTNKLPSEGQLMQLYGVSRNTIRNALNALFNQGMLKRIQGSGYFVNEALYHNHDIINMANKYGLRDLEKDAPIQSKTLFLEIIPADAKLAAHLKIKPQSEVYHLKRLRLRQDELICLEESFYRRDLVPYLTTDICNGSIFHFIKEQFNIVGHVTDTYLSLHYTTPAENELTNIPVNQAAIKVEEVHSQKNEQPFDYSISYYYLPDVTFYARTVNHLNN</sequence>
<dbReference type="PRINTS" id="PR00035">
    <property type="entry name" value="HTHGNTR"/>
</dbReference>
<evidence type="ECO:0000313" key="6">
    <source>
        <dbReference type="Proteomes" id="UP000182089"/>
    </source>
</evidence>
<dbReference type="InterPro" id="IPR036390">
    <property type="entry name" value="WH_DNA-bd_sf"/>
</dbReference>
<dbReference type="Pfam" id="PF00392">
    <property type="entry name" value="GntR"/>
    <property type="match status" value="1"/>
</dbReference>
<dbReference type="PROSITE" id="PS50949">
    <property type="entry name" value="HTH_GNTR"/>
    <property type="match status" value="1"/>
</dbReference>
<dbReference type="Pfam" id="PF07702">
    <property type="entry name" value="UTRA"/>
    <property type="match status" value="1"/>
</dbReference>
<comment type="caution">
    <text evidence="5">The sequence shown here is derived from an EMBL/GenBank/DDBJ whole genome shotgun (WGS) entry which is preliminary data.</text>
</comment>
<accession>A0ABY1AAI0</accession>
<name>A0ABY1AAI0_9LACO</name>
<evidence type="ECO:0000256" key="1">
    <source>
        <dbReference type="ARBA" id="ARBA00023015"/>
    </source>
</evidence>
<protein>
    <submittedName>
        <fullName evidence="5">GntR family transcriptional regulator, transcriptional regulator of bglA</fullName>
    </submittedName>
</protein>
<dbReference type="Proteomes" id="UP000182089">
    <property type="component" value="Unassembled WGS sequence"/>
</dbReference>
<dbReference type="InterPro" id="IPR028978">
    <property type="entry name" value="Chorismate_lyase_/UTRA_dom_sf"/>
</dbReference>
<dbReference type="Gene3D" id="3.40.1410.10">
    <property type="entry name" value="Chorismate lyase-like"/>
    <property type="match status" value="1"/>
</dbReference>
<dbReference type="SUPFAM" id="SSF64288">
    <property type="entry name" value="Chorismate lyase-like"/>
    <property type="match status" value="1"/>
</dbReference>
<evidence type="ECO:0000259" key="4">
    <source>
        <dbReference type="PROSITE" id="PS50949"/>
    </source>
</evidence>
<reference evidence="5 6" key="1">
    <citation type="submission" date="2016-10" db="EMBL/GenBank/DDBJ databases">
        <authorList>
            <person name="Varghese N."/>
            <person name="Submissions S."/>
        </authorList>
    </citation>
    <scope>NUCLEOTIDE SEQUENCE [LARGE SCALE GENOMIC DNA]</scope>
    <source>
        <strain evidence="5 6">WC1T17</strain>
    </source>
</reference>
<dbReference type="EMBL" id="FOCC01000004">
    <property type="protein sequence ID" value="SEM53262.1"/>
    <property type="molecule type" value="Genomic_DNA"/>
</dbReference>
<keyword evidence="3" id="KW-0804">Transcription</keyword>
<dbReference type="Gene3D" id="1.10.10.10">
    <property type="entry name" value="Winged helix-like DNA-binding domain superfamily/Winged helix DNA-binding domain"/>
    <property type="match status" value="1"/>
</dbReference>
<dbReference type="PANTHER" id="PTHR44846">
    <property type="entry name" value="MANNOSYL-D-GLYCERATE TRANSPORT/METABOLISM SYSTEM REPRESSOR MNGR-RELATED"/>
    <property type="match status" value="1"/>
</dbReference>
<evidence type="ECO:0000313" key="5">
    <source>
        <dbReference type="EMBL" id="SEM53262.1"/>
    </source>
</evidence>
<organism evidence="5 6">
    <name type="scientific">Ligilactobacillus ruminis</name>
    <dbReference type="NCBI Taxonomy" id="1623"/>
    <lineage>
        <taxon>Bacteria</taxon>
        <taxon>Bacillati</taxon>
        <taxon>Bacillota</taxon>
        <taxon>Bacilli</taxon>
        <taxon>Lactobacillales</taxon>
        <taxon>Lactobacillaceae</taxon>
        <taxon>Ligilactobacillus</taxon>
    </lineage>
</organism>
<dbReference type="InterPro" id="IPR050679">
    <property type="entry name" value="Bact_HTH_transcr_reg"/>
</dbReference>
<dbReference type="CDD" id="cd07377">
    <property type="entry name" value="WHTH_GntR"/>
    <property type="match status" value="1"/>
</dbReference>
<dbReference type="PANTHER" id="PTHR44846:SF4">
    <property type="entry name" value="HTH GNTR-TYPE DOMAIN-CONTAINING PROTEIN"/>
    <property type="match status" value="1"/>
</dbReference>
<proteinExistence type="predicted"/>
<keyword evidence="2" id="KW-0238">DNA-binding</keyword>
<dbReference type="SUPFAM" id="SSF46785">
    <property type="entry name" value="Winged helix' DNA-binding domain"/>
    <property type="match status" value="1"/>
</dbReference>
<keyword evidence="1" id="KW-0805">Transcription regulation</keyword>
<dbReference type="SMART" id="SM00345">
    <property type="entry name" value="HTH_GNTR"/>
    <property type="match status" value="1"/>
</dbReference>
<dbReference type="InterPro" id="IPR000524">
    <property type="entry name" value="Tscrpt_reg_HTH_GntR"/>
</dbReference>
<dbReference type="InterPro" id="IPR011663">
    <property type="entry name" value="UTRA"/>
</dbReference>